<comment type="caution">
    <text evidence="1">The sequence shown here is derived from an EMBL/GenBank/DDBJ whole genome shotgun (WGS) entry which is preliminary data.</text>
</comment>
<dbReference type="EMBL" id="JAQKAB010000019">
    <property type="protein sequence ID" value="MDA7028523.1"/>
    <property type="molecule type" value="Genomic_DNA"/>
</dbReference>
<dbReference type="InterPro" id="IPR021080">
    <property type="entry name" value="Minor_capsid_protein"/>
</dbReference>
<accession>A0ABT4X8G8</accession>
<dbReference type="Pfam" id="PF11114">
    <property type="entry name" value="Minor_capsid_2"/>
    <property type="match status" value="1"/>
</dbReference>
<name>A0ABT4X8G8_9BACI</name>
<protein>
    <submittedName>
        <fullName evidence="1">Minor capsid protein</fullName>
    </submittedName>
</protein>
<organism evidence="1 2">
    <name type="scientific">Bacillus changyiensis</name>
    <dbReference type="NCBI Taxonomy" id="3004103"/>
    <lineage>
        <taxon>Bacteria</taxon>
        <taxon>Bacillati</taxon>
        <taxon>Bacillota</taxon>
        <taxon>Bacilli</taxon>
        <taxon>Bacillales</taxon>
        <taxon>Bacillaceae</taxon>
        <taxon>Bacillus</taxon>
    </lineage>
</organism>
<reference evidence="1 2" key="1">
    <citation type="submission" date="2023-01" db="EMBL/GenBank/DDBJ databases">
        <title>Bacillus changyiensis sp. nov., isolated from a coastal deposit.</title>
        <authorList>
            <person name="Xiao G."/>
            <person name="Lai Q."/>
            <person name="Hu Z."/>
            <person name="Shao Z."/>
        </authorList>
    </citation>
    <scope>NUCLEOTIDE SEQUENCE [LARGE SCALE GENOMIC DNA]</scope>
    <source>
        <strain evidence="1 2">CLL-7-23</strain>
    </source>
</reference>
<dbReference type="RefSeq" id="WP_270802178.1">
    <property type="nucleotide sequence ID" value="NZ_JAQFWW010000004.1"/>
</dbReference>
<gene>
    <name evidence="1" type="ORF">PJ311_18450</name>
</gene>
<dbReference type="Proteomes" id="UP001211894">
    <property type="component" value="Unassembled WGS sequence"/>
</dbReference>
<sequence length="116" mass="13574">MIKFKVKTEMKGVDKKLSKYHQAAQPLLSSEVLKDSNNYAPQDTGNLIASSQRSSDFEKGKLIWDTKYARKLYYNPQYHFSKDKNPNAQGLWFEAARSSFFDRWINVLEALKKRHI</sequence>
<evidence type="ECO:0000313" key="1">
    <source>
        <dbReference type="EMBL" id="MDA7028523.1"/>
    </source>
</evidence>
<proteinExistence type="predicted"/>
<keyword evidence="2" id="KW-1185">Reference proteome</keyword>
<evidence type="ECO:0000313" key="2">
    <source>
        <dbReference type="Proteomes" id="UP001211894"/>
    </source>
</evidence>